<keyword evidence="2" id="KW-0812">Transmembrane</keyword>
<dbReference type="eggNOG" id="COG1596">
    <property type="taxonomic scope" value="Bacteria"/>
</dbReference>
<proteinExistence type="predicted"/>
<protein>
    <submittedName>
        <fullName evidence="4">DNA uptake protein</fullName>
    </submittedName>
</protein>
<dbReference type="AlphaFoldDB" id="D1BEI9"/>
<evidence type="ECO:0000313" key="5">
    <source>
        <dbReference type="Proteomes" id="UP000000322"/>
    </source>
</evidence>
<dbReference type="STRING" id="446469.Sked_13270"/>
<keyword evidence="2" id="KW-1133">Transmembrane helix</keyword>
<keyword evidence="2" id="KW-0472">Membrane</keyword>
<evidence type="ECO:0000259" key="3">
    <source>
        <dbReference type="SMART" id="SM00278"/>
    </source>
</evidence>
<dbReference type="KEGG" id="ske:Sked_13270"/>
<evidence type="ECO:0000256" key="1">
    <source>
        <dbReference type="SAM" id="MobiDB-lite"/>
    </source>
</evidence>
<feature type="region of interest" description="Disordered" evidence="1">
    <location>
        <begin position="114"/>
        <end position="150"/>
    </location>
</feature>
<feature type="region of interest" description="Disordered" evidence="1">
    <location>
        <begin position="1"/>
        <end position="35"/>
    </location>
</feature>
<keyword evidence="5" id="KW-1185">Reference proteome</keyword>
<dbReference type="SUPFAM" id="SSF47781">
    <property type="entry name" value="RuvA domain 2-like"/>
    <property type="match status" value="1"/>
</dbReference>
<dbReference type="GO" id="GO:0003677">
    <property type="term" value="F:DNA binding"/>
    <property type="evidence" value="ECO:0007669"/>
    <property type="project" value="InterPro"/>
</dbReference>
<feature type="transmembrane region" description="Helical" evidence="2">
    <location>
        <begin position="70"/>
        <end position="91"/>
    </location>
</feature>
<feature type="domain" description="Helix-hairpin-helix DNA-binding motif class 1" evidence="3">
    <location>
        <begin position="247"/>
        <end position="266"/>
    </location>
</feature>
<organism evidence="4 5">
    <name type="scientific">Sanguibacter keddieii (strain ATCC 51767 / DSM 10542 / NCFB 3025 / ST-74)</name>
    <dbReference type="NCBI Taxonomy" id="446469"/>
    <lineage>
        <taxon>Bacteria</taxon>
        <taxon>Bacillati</taxon>
        <taxon>Actinomycetota</taxon>
        <taxon>Actinomycetes</taxon>
        <taxon>Micrococcales</taxon>
        <taxon>Sanguibacteraceae</taxon>
        <taxon>Sanguibacter</taxon>
    </lineage>
</organism>
<dbReference type="EMBL" id="CP001819">
    <property type="protein sequence ID" value="ACZ21267.1"/>
    <property type="molecule type" value="Genomic_DNA"/>
</dbReference>
<dbReference type="SMART" id="SM00278">
    <property type="entry name" value="HhH1"/>
    <property type="match status" value="2"/>
</dbReference>
<dbReference type="Pfam" id="PF10531">
    <property type="entry name" value="SLBB"/>
    <property type="match status" value="1"/>
</dbReference>
<dbReference type="Proteomes" id="UP000000322">
    <property type="component" value="Chromosome"/>
</dbReference>
<dbReference type="PANTHER" id="PTHR21180:SF32">
    <property type="entry name" value="ENDONUCLEASE_EXONUCLEASE_PHOSPHATASE FAMILY DOMAIN-CONTAINING PROTEIN 1"/>
    <property type="match status" value="1"/>
</dbReference>
<accession>D1BEI9</accession>
<evidence type="ECO:0000256" key="2">
    <source>
        <dbReference type="SAM" id="Phobius"/>
    </source>
</evidence>
<name>D1BEI9_SANKS</name>
<dbReference type="RefSeq" id="WP_012866336.1">
    <property type="nucleotide sequence ID" value="NC_013521.1"/>
</dbReference>
<sequence length="301" mass="30566">MTTEIPGLPPPTERSAPLRRRDAEPVREAAGTSRSDLLRSVSTAYTAAHGHPVEHDTLVERETERRRWAVGLRTALVALVALLVVAGVVVVRDLRAVSAEPVPLDGLGAGQLPVAERSEESAGAGTPDVADTTGEPSAPGGRSAGADDTGPTVLVHVVGRVHAPGVVEVPEGSRVVDAIDAAGGLTPDADSASVNLARPAVDGEQVYVPAPGEEVPVAAEAAAGAASQHGGAPAVGGLVDLNRAGADELQTLPGVGPALAQRILDWRTTHGAFGSVDQLQDVSGIGPVVMERLRELVSVGP</sequence>
<reference evidence="4 5" key="1">
    <citation type="journal article" date="2009" name="Stand. Genomic Sci.">
        <title>Complete genome sequence of Sanguibacter keddieii type strain (ST-74).</title>
        <authorList>
            <person name="Ivanova N."/>
            <person name="Sikorski J."/>
            <person name="Sims D."/>
            <person name="Brettin T."/>
            <person name="Detter J.C."/>
            <person name="Han C."/>
            <person name="Lapidus A."/>
            <person name="Copeland A."/>
            <person name="Glavina Del Rio T."/>
            <person name="Nolan M."/>
            <person name="Chen F."/>
            <person name="Lucas S."/>
            <person name="Tice H."/>
            <person name="Cheng J.F."/>
            <person name="Bruce D."/>
            <person name="Goodwin L."/>
            <person name="Pitluck S."/>
            <person name="Pati A."/>
            <person name="Mavromatis K."/>
            <person name="Chen A."/>
            <person name="Palaniappan K."/>
            <person name="D'haeseleer P."/>
            <person name="Chain P."/>
            <person name="Bristow J."/>
            <person name="Eisen J.A."/>
            <person name="Markowitz V."/>
            <person name="Hugenholtz P."/>
            <person name="Goker M."/>
            <person name="Pukall R."/>
            <person name="Klenk H.P."/>
            <person name="Kyrpides N.C."/>
        </authorList>
    </citation>
    <scope>NUCLEOTIDE SEQUENCE [LARGE SCALE GENOMIC DNA]</scope>
    <source>
        <strain evidence="5">ATCC 51767 / DSM 10542 / NCFB 3025 / ST-74</strain>
    </source>
</reference>
<feature type="domain" description="Helix-hairpin-helix DNA-binding motif class 1" evidence="3">
    <location>
        <begin position="277"/>
        <end position="296"/>
    </location>
</feature>
<dbReference type="GO" id="GO:0015628">
    <property type="term" value="P:protein secretion by the type II secretion system"/>
    <property type="evidence" value="ECO:0007669"/>
    <property type="project" value="TreeGrafter"/>
</dbReference>
<dbReference type="Gene3D" id="1.10.150.320">
    <property type="entry name" value="Photosystem II 12 kDa extrinsic protein"/>
    <property type="match status" value="1"/>
</dbReference>
<dbReference type="InterPro" id="IPR051675">
    <property type="entry name" value="Endo/Exo/Phosphatase_dom_1"/>
</dbReference>
<dbReference type="PANTHER" id="PTHR21180">
    <property type="entry name" value="ENDONUCLEASE/EXONUCLEASE/PHOSPHATASE FAMILY DOMAIN-CONTAINING PROTEIN 1"/>
    <property type="match status" value="1"/>
</dbReference>
<dbReference type="eggNOG" id="COG1555">
    <property type="taxonomic scope" value="Bacteria"/>
</dbReference>
<evidence type="ECO:0000313" key="4">
    <source>
        <dbReference type="EMBL" id="ACZ21267.1"/>
    </source>
</evidence>
<dbReference type="InterPro" id="IPR010994">
    <property type="entry name" value="RuvA_2-like"/>
</dbReference>
<dbReference type="GO" id="GO:0006281">
    <property type="term" value="P:DNA repair"/>
    <property type="evidence" value="ECO:0007669"/>
    <property type="project" value="InterPro"/>
</dbReference>
<gene>
    <name evidence="4" type="ordered locus">Sked_13270</name>
</gene>
<dbReference type="Gene3D" id="3.10.560.10">
    <property type="entry name" value="Outer membrane lipoprotein wza domain like"/>
    <property type="match status" value="1"/>
</dbReference>
<dbReference type="HOGENOM" id="CLU_052011_0_2_11"/>
<dbReference type="InterPro" id="IPR019554">
    <property type="entry name" value="Soluble_ligand-bd"/>
</dbReference>
<dbReference type="GO" id="GO:0015627">
    <property type="term" value="C:type II protein secretion system complex"/>
    <property type="evidence" value="ECO:0007669"/>
    <property type="project" value="TreeGrafter"/>
</dbReference>
<dbReference type="InterPro" id="IPR003583">
    <property type="entry name" value="Hlx-hairpin-Hlx_DNA-bd_motif"/>
</dbReference>
<dbReference type="Pfam" id="PF12836">
    <property type="entry name" value="HHH_3"/>
    <property type="match status" value="1"/>
</dbReference>